<accession>A0A2P5XKR4</accession>
<dbReference type="EMBL" id="KZ664671">
    <property type="protein sequence ID" value="PPS03931.1"/>
    <property type="molecule type" value="Genomic_DNA"/>
</dbReference>
<feature type="compositionally biased region" description="Acidic residues" evidence="1">
    <location>
        <begin position="117"/>
        <end position="131"/>
    </location>
</feature>
<evidence type="ECO:0000313" key="3">
    <source>
        <dbReference type="Proteomes" id="UP000239757"/>
    </source>
</evidence>
<reference evidence="2 3" key="1">
    <citation type="submission" date="2015-01" db="EMBL/GenBank/DDBJ databases">
        <title>Genome of allotetraploid Gossypium barbadense reveals genomic plasticity and fiber elongation in cotton evolution.</title>
        <authorList>
            <person name="Chen X."/>
            <person name="Liu X."/>
            <person name="Zhao B."/>
            <person name="Zheng H."/>
            <person name="Hu Y."/>
            <person name="Lu G."/>
            <person name="Yang C."/>
            <person name="Chen J."/>
            <person name="Shan C."/>
            <person name="Zhang L."/>
            <person name="Zhou Y."/>
            <person name="Wang L."/>
            <person name="Guo W."/>
            <person name="Bai Y."/>
            <person name="Ruan J."/>
            <person name="Shangguan X."/>
            <person name="Mao Y."/>
            <person name="Jiang J."/>
            <person name="Zhu Y."/>
            <person name="Lei J."/>
            <person name="Kang H."/>
            <person name="Chen S."/>
            <person name="He X."/>
            <person name="Wang R."/>
            <person name="Wang Y."/>
            <person name="Chen J."/>
            <person name="Wang L."/>
            <person name="Yu S."/>
            <person name="Wang B."/>
            <person name="Wei J."/>
            <person name="Song S."/>
            <person name="Lu X."/>
            <person name="Gao Z."/>
            <person name="Gu W."/>
            <person name="Deng X."/>
            <person name="Ma D."/>
            <person name="Wang S."/>
            <person name="Liang W."/>
            <person name="Fang L."/>
            <person name="Cai C."/>
            <person name="Zhu X."/>
            <person name="Zhou B."/>
            <person name="Zhang Y."/>
            <person name="Chen Z."/>
            <person name="Xu S."/>
            <person name="Zhu R."/>
            <person name="Wang S."/>
            <person name="Zhang T."/>
            <person name="Zhao G."/>
        </authorList>
    </citation>
    <scope>NUCLEOTIDE SEQUENCE [LARGE SCALE GENOMIC DNA]</scope>
    <source>
        <strain evidence="3">cv. Xinhai21</strain>
        <tissue evidence="2">Leaf</tissue>
    </source>
</reference>
<proteinExistence type="predicted"/>
<protein>
    <submittedName>
        <fullName evidence="2">Uncharacterized protein</fullName>
    </submittedName>
</protein>
<dbReference type="Proteomes" id="UP000239757">
    <property type="component" value="Unassembled WGS sequence"/>
</dbReference>
<sequence>MSPQGISSMLSMRMIERRRGTYPPQYRLTQSTEEEAYEDIPDDEGERALASSTLTTPTSYGVCRTGTSSTLPISSSLRFSSRRSSMSPQGISSMLSMRMIERRRGTYPPQYRLTQSTEEEAYEDIPDDVPS</sequence>
<gene>
    <name evidence="2" type="ORF">GOBAR_AA16729</name>
</gene>
<name>A0A2P5XKR4_GOSBA</name>
<organism evidence="2 3">
    <name type="scientific">Gossypium barbadense</name>
    <name type="common">Sea Island cotton</name>
    <name type="synonym">Hibiscus barbadensis</name>
    <dbReference type="NCBI Taxonomy" id="3634"/>
    <lineage>
        <taxon>Eukaryota</taxon>
        <taxon>Viridiplantae</taxon>
        <taxon>Streptophyta</taxon>
        <taxon>Embryophyta</taxon>
        <taxon>Tracheophyta</taxon>
        <taxon>Spermatophyta</taxon>
        <taxon>Magnoliopsida</taxon>
        <taxon>eudicotyledons</taxon>
        <taxon>Gunneridae</taxon>
        <taxon>Pentapetalae</taxon>
        <taxon>rosids</taxon>
        <taxon>malvids</taxon>
        <taxon>Malvales</taxon>
        <taxon>Malvaceae</taxon>
        <taxon>Malvoideae</taxon>
        <taxon>Gossypium</taxon>
    </lineage>
</organism>
<feature type="region of interest" description="Disordered" evidence="1">
    <location>
        <begin position="107"/>
        <end position="131"/>
    </location>
</feature>
<evidence type="ECO:0000313" key="2">
    <source>
        <dbReference type="EMBL" id="PPS03931.1"/>
    </source>
</evidence>
<dbReference type="AlphaFoldDB" id="A0A2P5XKR4"/>
<evidence type="ECO:0000256" key="1">
    <source>
        <dbReference type="SAM" id="MobiDB-lite"/>
    </source>
</evidence>